<organism evidence="1">
    <name type="scientific">Sesamum latifolium</name>
    <dbReference type="NCBI Taxonomy" id="2727402"/>
    <lineage>
        <taxon>Eukaryota</taxon>
        <taxon>Viridiplantae</taxon>
        <taxon>Streptophyta</taxon>
        <taxon>Embryophyta</taxon>
        <taxon>Tracheophyta</taxon>
        <taxon>Spermatophyta</taxon>
        <taxon>Magnoliopsida</taxon>
        <taxon>eudicotyledons</taxon>
        <taxon>Gunneridae</taxon>
        <taxon>Pentapetalae</taxon>
        <taxon>asterids</taxon>
        <taxon>lamiids</taxon>
        <taxon>Lamiales</taxon>
        <taxon>Pedaliaceae</taxon>
        <taxon>Sesamum</taxon>
    </lineage>
</organism>
<dbReference type="PANTHER" id="PTHR35218:SF9">
    <property type="entry name" value="ENDONUCLEASE_EXONUCLEASE_PHOSPHATASE DOMAIN-CONTAINING PROTEIN"/>
    <property type="match status" value="1"/>
</dbReference>
<name>A0AAW2V0V1_9LAMI</name>
<dbReference type="EMBL" id="JACGWN010000011">
    <property type="protein sequence ID" value="KAL0421016.1"/>
    <property type="molecule type" value="Genomic_DNA"/>
</dbReference>
<dbReference type="PANTHER" id="PTHR35218">
    <property type="entry name" value="RNASE H DOMAIN-CONTAINING PROTEIN"/>
    <property type="match status" value="1"/>
</dbReference>
<reference evidence="1" key="2">
    <citation type="journal article" date="2024" name="Plant">
        <title>Genomic evolution and insights into agronomic trait innovations of Sesamum species.</title>
        <authorList>
            <person name="Miao H."/>
            <person name="Wang L."/>
            <person name="Qu L."/>
            <person name="Liu H."/>
            <person name="Sun Y."/>
            <person name="Le M."/>
            <person name="Wang Q."/>
            <person name="Wei S."/>
            <person name="Zheng Y."/>
            <person name="Lin W."/>
            <person name="Duan Y."/>
            <person name="Cao H."/>
            <person name="Xiong S."/>
            <person name="Wang X."/>
            <person name="Wei L."/>
            <person name="Li C."/>
            <person name="Ma Q."/>
            <person name="Ju M."/>
            <person name="Zhao R."/>
            <person name="Li G."/>
            <person name="Mu C."/>
            <person name="Tian Q."/>
            <person name="Mei H."/>
            <person name="Zhang T."/>
            <person name="Gao T."/>
            <person name="Zhang H."/>
        </authorList>
    </citation>
    <scope>NUCLEOTIDE SEQUENCE</scope>
    <source>
        <strain evidence="1">KEN1</strain>
    </source>
</reference>
<comment type="caution">
    <text evidence="1">The sequence shown here is derived from an EMBL/GenBank/DDBJ whole genome shotgun (WGS) entry which is preliminary data.</text>
</comment>
<dbReference type="AlphaFoldDB" id="A0AAW2V0V1"/>
<protein>
    <submittedName>
        <fullName evidence="1">Uncharacterized protein</fullName>
    </submittedName>
</protein>
<sequence>MKILSWNCQGIGFPWTVRTLTELNKLHRSGLVFLSKTKCKARRVDRIKNLVNYNGIGVYSVGKGGGLLLLWRKDVEVWLQSSSVHHINATVRSATCPDRWRFPGFYGHPEVANRKEGWSLMR</sequence>
<dbReference type="InterPro" id="IPR036691">
    <property type="entry name" value="Endo/exonu/phosph_ase_sf"/>
</dbReference>
<dbReference type="Gene3D" id="3.60.10.10">
    <property type="entry name" value="Endonuclease/exonuclease/phosphatase"/>
    <property type="match status" value="1"/>
</dbReference>
<reference evidence="1" key="1">
    <citation type="submission" date="2020-06" db="EMBL/GenBank/DDBJ databases">
        <authorList>
            <person name="Li T."/>
            <person name="Hu X."/>
            <person name="Zhang T."/>
            <person name="Song X."/>
            <person name="Zhang H."/>
            <person name="Dai N."/>
            <person name="Sheng W."/>
            <person name="Hou X."/>
            <person name="Wei L."/>
        </authorList>
    </citation>
    <scope>NUCLEOTIDE SEQUENCE</scope>
    <source>
        <strain evidence="1">KEN1</strain>
        <tissue evidence="1">Leaf</tissue>
    </source>
</reference>
<evidence type="ECO:0000313" key="1">
    <source>
        <dbReference type="EMBL" id="KAL0421016.1"/>
    </source>
</evidence>
<dbReference type="SUPFAM" id="SSF56219">
    <property type="entry name" value="DNase I-like"/>
    <property type="match status" value="1"/>
</dbReference>
<gene>
    <name evidence="1" type="ORF">Slati_3124500</name>
</gene>
<proteinExistence type="predicted"/>
<accession>A0AAW2V0V1</accession>